<dbReference type="HOGENOM" id="CLU_074555_1_0_5"/>
<dbReference type="STRING" id="316057.RPD_0030"/>
<reference evidence="2 3" key="1">
    <citation type="submission" date="2006-03" db="EMBL/GenBank/DDBJ databases">
        <title>Complete sequence of Rhodopseudomonas palustris BisB5.</title>
        <authorList>
            <consortium name="US DOE Joint Genome Institute"/>
            <person name="Copeland A."/>
            <person name="Lucas S."/>
            <person name="Lapidus A."/>
            <person name="Barry K."/>
            <person name="Detter J.C."/>
            <person name="Glavina del Rio T."/>
            <person name="Hammon N."/>
            <person name="Israni S."/>
            <person name="Dalin E."/>
            <person name="Tice H."/>
            <person name="Pitluck S."/>
            <person name="Chain P."/>
            <person name="Malfatti S."/>
            <person name="Shin M."/>
            <person name="Vergez L."/>
            <person name="Schmutz J."/>
            <person name="Larimer F."/>
            <person name="Land M."/>
            <person name="Hauser L."/>
            <person name="Pelletier D.A."/>
            <person name="Kyrpides N."/>
            <person name="Lykidis A."/>
            <person name="Oda Y."/>
            <person name="Harwood C.S."/>
            <person name="Richardson P."/>
        </authorList>
    </citation>
    <scope>NUCLEOTIDE SEQUENCE [LARGE SCALE GENOMIC DNA]</scope>
    <source>
        <strain evidence="2 3">BisB5</strain>
    </source>
</reference>
<dbReference type="AlphaFoldDB" id="Q13F69"/>
<evidence type="ECO:0000313" key="2">
    <source>
        <dbReference type="EMBL" id="ABE37270.1"/>
    </source>
</evidence>
<accession>Q13F69</accession>
<gene>
    <name evidence="2" type="ordered locus">RPD_0030</name>
</gene>
<dbReference type="BioCyc" id="RPAL316057:RPD_RS00150-MONOMER"/>
<dbReference type="KEGG" id="rpd:RPD_0030"/>
<dbReference type="eggNOG" id="COG5654">
    <property type="taxonomic scope" value="Bacteria"/>
</dbReference>
<dbReference type="Pfam" id="PF08808">
    <property type="entry name" value="RES"/>
    <property type="match status" value="1"/>
</dbReference>
<dbReference type="Proteomes" id="UP000001818">
    <property type="component" value="Chromosome"/>
</dbReference>
<dbReference type="EMBL" id="CP000283">
    <property type="protein sequence ID" value="ABE37270.1"/>
    <property type="molecule type" value="Genomic_DNA"/>
</dbReference>
<evidence type="ECO:0000313" key="3">
    <source>
        <dbReference type="Proteomes" id="UP000001818"/>
    </source>
</evidence>
<organism evidence="2 3">
    <name type="scientific">Rhodopseudomonas palustris (strain BisB5)</name>
    <dbReference type="NCBI Taxonomy" id="316057"/>
    <lineage>
        <taxon>Bacteria</taxon>
        <taxon>Pseudomonadati</taxon>
        <taxon>Pseudomonadota</taxon>
        <taxon>Alphaproteobacteria</taxon>
        <taxon>Hyphomicrobiales</taxon>
        <taxon>Nitrobacteraceae</taxon>
        <taxon>Rhodopseudomonas</taxon>
    </lineage>
</organism>
<evidence type="ECO:0000259" key="1">
    <source>
        <dbReference type="Pfam" id="PF08808"/>
    </source>
</evidence>
<feature type="domain" description="RES" evidence="1">
    <location>
        <begin position="78"/>
        <end position="212"/>
    </location>
</feature>
<dbReference type="InterPro" id="IPR014914">
    <property type="entry name" value="RES_dom"/>
</dbReference>
<sequence length="244" mass="26990">MPSVAAEDAPLVHWSGSAYRLIPSRFPPVSIYDGLIASDRQEELVAVENLTNPRLRSLGRFQEAGSPGPCADPKLQNWNLAPFAYGNPDGSTFFGEERPCLELAMEQQTALAVSVAKRQAFMEATNEAPIGLDMRMLCHPVDGIFWDLRDVPISWSELGQAKRYELGAKMPIGAQGILFRPVERPTGTCLVVLTGDILQRSQQTVHFRFVWDGKKISQLYVFNNEGTRIDADKLAGREDVLAAT</sequence>
<name>Q13F69_RHOPS</name>
<proteinExistence type="predicted"/>
<protein>
    <recommendedName>
        <fullName evidence="1">RES domain-containing protein</fullName>
    </recommendedName>
</protein>